<sequence length="89" mass="10000">MEFPVRESQNPSSTARRRASVVKAAVFRAPEYKHPTYLTSSPNSIFTVYSPLIPTFPLGTAATAKFVCPDCLFYRNQGSSHDEIWCDQL</sequence>
<dbReference type="EMBL" id="JARBJD010000435">
    <property type="protein sequence ID" value="KAK2942095.1"/>
    <property type="molecule type" value="Genomic_DNA"/>
</dbReference>
<gene>
    <name evidence="1" type="ORF">BLNAU_22996</name>
    <name evidence="2" type="ORF">BLNAU_2955</name>
</gene>
<dbReference type="EMBL" id="JARBJD010000013">
    <property type="protein sequence ID" value="KAK2961899.1"/>
    <property type="molecule type" value="Genomic_DNA"/>
</dbReference>
<proteinExistence type="predicted"/>
<organism evidence="2 3">
    <name type="scientific">Blattamonas nauphoetae</name>
    <dbReference type="NCBI Taxonomy" id="2049346"/>
    <lineage>
        <taxon>Eukaryota</taxon>
        <taxon>Metamonada</taxon>
        <taxon>Preaxostyla</taxon>
        <taxon>Oxymonadida</taxon>
        <taxon>Blattamonas</taxon>
    </lineage>
</organism>
<evidence type="ECO:0000313" key="3">
    <source>
        <dbReference type="Proteomes" id="UP001281761"/>
    </source>
</evidence>
<reference evidence="2 3" key="1">
    <citation type="journal article" date="2022" name="bioRxiv">
        <title>Genomics of Preaxostyla Flagellates Illuminates Evolutionary Transitions and the Path Towards Mitochondrial Loss.</title>
        <authorList>
            <person name="Novak L.V.F."/>
            <person name="Treitli S.C."/>
            <person name="Pyrih J."/>
            <person name="Halakuc P."/>
            <person name="Pipaliya S.V."/>
            <person name="Vacek V."/>
            <person name="Brzon O."/>
            <person name="Soukal P."/>
            <person name="Eme L."/>
            <person name="Dacks J.B."/>
            <person name="Karnkowska A."/>
            <person name="Elias M."/>
            <person name="Hampl V."/>
        </authorList>
    </citation>
    <scope>NUCLEOTIDE SEQUENCE [LARGE SCALE GENOMIC DNA]</scope>
    <source>
        <strain evidence="2">NAU3</strain>
        <tissue evidence="2">Gut</tissue>
    </source>
</reference>
<evidence type="ECO:0000313" key="1">
    <source>
        <dbReference type="EMBL" id="KAK2942095.1"/>
    </source>
</evidence>
<comment type="caution">
    <text evidence="2">The sequence shown here is derived from an EMBL/GenBank/DDBJ whole genome shotgun (WGS) entry which is preliminary data.</text>
</comment>
<accession>A0ABQ9YDU7</accession>
<name>A0ABQ9YDU7_9EUKA</name>
<protein>
    <submittedName>
        <fullName evidence="2">Uncharacterized protein</fullName>
    </submittedName>
</protein>
<keyword evidence="3" id="KW-1185">Reference proteome</keyword>
<evidence type="ECO:0000313" key="2">
    <source>
        <dbReference type="EMBL" id="KAK2961899.1"/>
    </source>
</evidence>
<dbReference type="Proteomes" id="UP001281761">
    <property type="component" value="Unassembled WGS sequence"/>
</dbReference>